<organism evidence="7 8">
    <name type="scientific">Rhinocladiella mackenziei CBS 650.93</name>
    <dbReference type="NCBI Taxonomy" id="1442369"/>
    <lineage>
        <taxon>Eukaryota</taxon>
        <taxon>Fungi</taxon>
        <taxon>Dikarya</taxon>
        <taxon>Ascomycota</taxon>
        <taxon>Pezizomycotina</taxon>
        <taxon>Eurotiomycetes</taxon>
        <taxon>Chaetothyriomycetidae</taxon>
        <taxon>Chaetothyriales</taxon>
        <taxon>Herpotrichiellaceae</taxon>
        <taxon>Rhinocladiella</taxon>
    </lineage>
</organism>
<name>A0A0D2J904_9EURO</name>
<evidence type="ECO:0000256" key="4">
    <source>
        <dbReference type="ARBA" id="ARBA00023136"/>
    </source>
</evidence>
<comment type="subcellular location">
    <subcellularLocation>
        <location evidence="1">Membrane</location>
        <topology evidence="1">Multi-pass membrane protein</topology>
    </subcellularLocation>
</comment>
<feature type="domain" description="Major facilitator superfamily (MFS) profile" evidence="6">
    <location>
        <begin position="70"/>
        <end position="495"/>
    </location>
</feature>
<feature type="transmembrane region" description="Helical" evidence="5">
    <location>
        <begin position="110"/>
        <end position="129"/>
    </location>
</feature>
<feature type="transmembrane region" description="Helical" evidence="5">
    <location>
        <begin position="195"/>
        <end position="212"/>
    </location>
</feature>
<feature type="transmembrane region" description="Helical" evidence="5">
    <location>
        <begin position="440"/>
        <end position="460"/>
    </location>
</feature>
<proteinExistence type="predicted"/>
<keyword evidence="3 5" id="KW-1133">Transmembrane helix</keyword>
<evidence type="ECO:0000313" key="8">
    <source>
        <dbReference type="Proteomes" id="UP000053617"/>
    </source>
</evidence>
<feature type="transmembrane region" description="Helical" evidence="5">
    <location>
        <begin position="167"/>
        <end position="188"/>
    </location>
</feature>
<dbReference type="InterPro" id="IPR020846">
    <property type="entry name" value="MFS_dom"/>
</dbReference>
<dbReference type="HOGENOM" id="CLU_008455_13_8_1"/>
<evidence type="ECO:0000259" key="6">
    <source>
        <dbReference type="PROSITE" id="PS50850"/>
    </source>
</evidence>
<evidence type="ECO:0000313" key="7">
    <source>
        <dbReference type="EMBL" id="KIX05595.1"/>
    </source>
</evidence>
<feature type="transmembrane region" description="Helical" evidence="5">
    <location>
        <begin position="136"/>
        <end position="155"/>
    </location>
</feature>
<dbReference type="PANTHER" id="PTHR23502:SF22">
    <property type="entry name" value="MAJOR FACILITATOR SUPERFAMILY (MFS) PROFILE DOMAIN-CONTAINING PROTEIN"/>
    <property type="match status" value="1"/>
</dbReference>
<feature type="transmembrane region" description="Helical" evidence="5">
    <location>
        <begin position="224"/>
        <end position="244"/>
    </location>
</feature>
<reference evidence="7 8" key="1">
    <citation type="submission" date="2015-01" db="EMBL/GenBank/DDBJ databases">
        <title>The Genome Sequence of Rhinocladiella mackenzie CBS 650.93.</title>
        <authorList>
            <consortium name="The Broad Institute Genomics Platform"/>
            <person name="Cuomo C."/>
            <person name="de Hoog S."/>
            <person name="Gorbushina A."/>
            <person name="Stielow B."/>
            <person name="Teixiera M."/>
            <person name="Abouelleil A."/>
            <person name="Chapman S.B."/>
            <person name="Priest M."/>
            <person name="Young S.K."/>
            <person name="Wortman J."/>
            <person name="Nusbaum C."/>
            <person name="Birren B."/>
        </authorList>
    </citation>
    <scope>NUCLEOTIDE SEQUENCE [LARGE SCALE GENOMIC DNA]</scope>
    <source>
        <strain evidence="7 8">CBS 650.93</strain>
    </source>
</reference>
<feature type="transmembrane region" description="Helical" evidence="5">
    <location>
        <begin position="466"/>
        <end position="489"/>
    </location>
</feature>
<keyword evidence="2 5" id="KW-0812">Transmembrane</keyword>
<keyword evidence="8" id="KW-1185">Reference proteome</keyword>
<evidence type="ECO:0000256" key="1">
    <source>
        <dbReference type="ARBA" id="ARBA00004141"/>
    </source>
</evidence>
<dbReference type="GO" id="GO:0005886">
    <property type="term" value="C:plasma membrane"/>
    <property type="evidence" value="ECO:0007669"/>
    <property type="project" value="TreeGrafter"/>
</dbReference>
<dbReference type="PANTHER" id="PTHR23502">
    <property type="entry name" value="MAJOR FACILITATOR SUPERFAMILY"/>
    <property type="match status" value="1"/>
</dbReference>
<dbReference type="OrthoDB" id="4133621at2759"/>
<dbReference type="AlphaFoldDB" id="A0A0D2J904"/>
<feature type="transmembrane region" description="Helical" evidence="5">
    <location>
        <begin position="333"/>
        <end position="356"/>
    </location>
</feature>
<dbReference type="GO" id="GO:0022857">
    <property type="term" value="F:transmembrane transporter activity"/>
    <property type="evidence" value="ECO:0007669"/>
    <property type="project" value="InterPro"/>
</dbReference>
<dbReference type="SUPFAM" id="SSF103473">
    <property type="entry name" value="MFS general substrate transporter"/>
    <property type="match status" value="1"/>
</dbReference>
<dbReference type="Pfam" id="PF07690">
    <property type="entry name" value="MFS_1"/>
    <property type="match status" value="1"/>
</dbReference>
<dbReference type="InterPro" id="IPR011701">
    <property type="entry name" value="MFS"/>
</dbReference>
<feature type="transmembrane region" description="Helical" evidence="5">
    <location>
        <begin position="377"/>
        <end position="396"/>
    </location>
</feature>
<protein>
    <recommendedName>
        <fullName evidence="6">Major facilitator superfamily (MFS) profile domain-containing protein</fullName>
    </recommendedName>
</protein>
<dbReference type="Proteomes" id="UP000053617">
    <property type="component" value="Unassembled WGS sequence"/>
</dbReference>
<dbReference type="PROSITE" id="PS50850">
    <property type="entry name" value="MFS"/>
    <property type="match status" value="1"/>
</dbReference>
<gene>
    <name evidence="7" type="ORF">Z518_06467</name>
</gene>
<feature type="transmembrane region" description="Helical" evidence="5">
    <location>
        <begin position="299"/>
        <end position="321"/>
    </location>
</feature>
<evidence type="ECO:0000256" key="5">
    <source>
        <dbReference type="SAM" id="Phobius"/>
    </source>
</evidence>
<dbReference type="EMBL" id="KN847478">
    <property type="protein sequence ID" value="KIX05595.1"/>
    <property type="molecule type" value="Genomic_DNA"/>
</dbReference>
<dbReference type="InterPro" id="IPR036259">
    <property type="entry name" value="MFS_trans_sf"/>
</dbReference>
<dbReference type="Gene3D" id="1.20.1720.10">
    <property type="entry name" value="Multidrug resistance protein D"/>
    <property type="match status" value="1"/>
</dbReference>
<keyword evidence="4 5" id="KW-0472">Membrane</keyword>
<evidence type="ECO:0000256" key="2">
    <source>
        <dbReference type="ARBA" id="ARBA00022692"/>
    </source>
</evidence>
<accession>A0A0D2J904</accession>
<dbReference type="RefSeq" id="XP_013272731.1">
    <property type="nucleotide sequence ID" value="XM_013417277.1"/>
</dbReference>
<evidence type="ECO:0000256" key="3">
    <source>
        <dbReference type="ARBA" id="ARBA00022989"/>
    </source>
</evidence>
<sequence>MSDQVATNPPIGAVHLEAPHGLVASSPDLKRTVSEGSVAMDGTDYREILPKPSNDPNDPLNWSWAQKHVVLLLVALMAFQGPFDAASPASGFLEQAPVYHTSVPSMLDSVGAHAVMAGAGGLLWVPLSYRYGRSPIYTAGAVVATLGALGCALANDLPAFCGARVVNGLGCSASMSIGALTVKDLFFIHERGQKIGIWTISIGLSPYIATLLDGFVTTHAGWRWMQWLTFIIWSVLLVLCVVALPETLYDRHHGLLDVPPKKTYVQRLKWKHFKGRQLTFRNFWHPCTMFFYPSVIFPGFYYGNLYGFCVFGALGMLPFAFAEIYGFDAIGQGLVAIPLAVGTILGEPLAGPFSDWMVRFLAQRNDGLRHPEQRLQAYWLGAILVPLGLTMFGLTLQYEVHWIAPCIAIAIYSFAIQIVSTVTFTYAVDCYEHVAGEVALVLNFCRMEFAFYVSFYLPHYTKKVGYGWAFGIYAILSVMLFLPMILLMFKGGQIRKRLGTPQSDFVHHAVPVQVEESVPGTGKEVE</sequence>
<feature type="transmembrane region" description="Helical" evidence="5">
    <location>
        <begin position="402"/>
        <end position="428"/>
    </location>
</feature>
<dbReference type="GeneID" id="25294538"/>
<dbReference type="VEuPathDB" id="FungiDB:Z518_06467"/>